<organism evidence="1 2">
    <name type="scientific">Candidatus Nomurabacteria bacterium GW2011_GWC2_41_8</name>
    <dbReference type="NCBI Taxonomy" id="1618755"/>
    <lineage>
        <taxon>Bacteria</taxon>
        <taxon>Candidatus Nomuraibacteriota</taxon>
    </lineage>
</organism>
<accession>A0A0G0XE94</accession>
<dbReference type="EMBL" id="LCCC01000039">
    <property type="protein sequence ID" value="KKS23140.1"/>
    <property type="molecule type" value="Genomic_DNA"/>
</dbReference>
<protein>
    <submittedName>
        <fullName evidence="1">Uncharacterized protein</fullName>
    </submittedName>
</protein>
<comment type="caution">
    <text evidence="1">The sequence shown here is derived from an EMBL/GenBank/DDBJ whole genome shotgun (WGS) entry which is preliminary data.</text>
</comment>
<name>A0A0G0XE94_9BACT</name>
<evidence type="ECO:0000313" key="1">
    <source>
        <dbReference type="EMBL" id="KKS23140.1"/>
    </source>
</evidence>
<reference evidence="1 2" key="1">
    <citation type="journal article" date="2015" name="Nature">
        <title>rRNA introns, odd ribosomes, and small enigmatic genomes across a large radiation of phyla.</title>
        <authorList>
            <person name="Brown C.T."/>
            <person name="Hug L.A."/>
            <person name="Thomas B.C."/>
            <person name="Sharon I."/>
            <person name="Castelle C.J."/>
            <person name="Singh A."/>
            <person name="Wilkins M.J."/>
            <person name="Williams K.H."/>
            <person name="Banfield J.F."/>
        </authorList>
    </citation>
    <scope>NUCLEOTIDE SEQUENCE [LARGE SCALE GENOMIC DNA]</scope>
</reference>
<evidence type="ECO:0000313" key="2">
    <source>
        <dbReference type="Proteomes" id="UP000033949"/>
    </source>
</evidence>
<proteinExistence type="predicted"/>
<dbReference type="AlphaFoldDB" id="A0A0G0XE94"/>
<sequence>MLLPQIPPPPGPYVQGSGLPVLLAAGSVQIPIATHLIPSQAVPDTQREVTVLRASSTAKL</sequence>
<gene>
    <name evidence="1" type="ORF">UU82_C0039G0003</name>
</gene>
<dbReference type="Proteomes" id="UP000033949">
    <property type="component" value="Unassembled WGS sequence"/>
</dbReference>